<dbReference type="SUPFAM" id="SSF48452">
    <property type="entry name" value="TPR-like"/>
    <property type="match status" value="2"/>
</dbReference>
<dbReference type="AlphaFoldDB" id="A0A2V1IM53"/>
<dbReference type="Proteomes" id="UP000244905">
    <property type="component" value="Unassembled WGS sequence"/>
</dbReference>
<dbReference type="Gene3D" id="1.25.40.10">
    <property type="entry name" value="Tetratricopeptide repeat domain"/>
    <property type="match status" value="2"/>
</dbReference>
<dbReference type="PROSITE" id="PS50005">
    <property type="entry name" value="TPR"/>
    <property type="match status" value="2"/>
</dbReference>
<keyword evidence="1" id="KW-0802">TPR repeat</keyword>
<dbReference type="SMART" id="SM00028">
    <property type="entry name" value="TPR"/>
    <property type="match status" value="4"/>
</dbReference>
<name>A0A2V1IM53_9BACT</name>
<dbReference type="InterPro" id="IPR019734">
    <property type="entry name" value="TPR_rpt"/>
</dbReference>
<feature type="repeat" description="TPR" evidence="1">
    <location>
        <begin position="277"/>
        <end position="310"/>
    </location>
</feature>
<comment type="caution">
    <text evidence="2">The sequence shown here is derived from an EMBL/GenBank/DDBJ whole genome shotgun (WGS) entry which is preliminary data.</text>
</comment>
<organism evidence="2 3">
    <name type="scientific">Duncaniella muris</name>
    <dbReference type="NCBI Taxonomy" id="2094150"/>
    <lineage>
        <taxon>Bacteria</taxon>
        <taxon>Pseudomonadati</taxon>
        <taxon>Bacteroidota</taxon>
        <taxon>Bacteroidia</taxon>
        <taxon>Bacteroidales</taxon>
        <taxon>Muribaculaceae</taxon>
        <taxon>Duncaniella</taxon>
    </lineage>
</organism>
<evidence type="ECO:0000313" key="3">
    <source>
        <dbReference type="Proteomes" id="UP000244905"/>
    </source>
</evidence>
<dbReference type="InterPro" id="IPR011990">
    <property type="entry name" value="TPR-like_helical_dom_sf"/>
</dbReference>
<proteinExistence type="predicted"/>
<gene>
    <name evidence="2" type="ORF">C5O23_12995</name>
</gene>
<protein>
    <submittedName>
        <fullName evidence="2">Uncharacterized protein</fullName>
    </submittedName>
</protein>
<keyword evidence="3" id="KW-1185">Reference proteome</keyword>
<evidence type="ECO:0000313" key="2">
    <source>
        <dbReference type="EMBL" id="PWB00392.1"/>
    </source>
</evidence>
<dbReference type="EMBL" id="PUEC01000044">
    <property type="protein sequence ID" value="PWB00392.1"/>
    <property type="molecule type" value="Genomic_DNA"/>
</dbReference>
<evidence type="ECO:0000256" key="1">
    <source>
        <dbReference type="PROSITE-ProRule" id="PRU00339"/>
    </source>
</evidence>
<accession>A0A2V1IM53</accession>
<sequence length="398" mass="44647">MLAASSMTAQVAVVKEAEKEFKNASTYAAYQKAIKAITPAFSNPETEKEANTYWIPGKAGFKLYDDLFAKKTIGQDVSLVDMGNALLDGYNYGLKALDCDTVVDAKGKVKTKLSKDIVSQITGHANDFLNAGAAFWESREFGKAYEAFTDYLAIPANPRFGKNAPAALPDSTASSIEYNRALAAWQAEMLPQAAESFDQLLTVGYDEPAAYDYAYSVAYQMNDEERKLRYSQIAFDKFGTSNPAFLQRLVNSYIERKEYNKATDMLNNAIASDPNNGTYYLSLGVLKEQQNDTIAAKNAYKKAVELDSENAYNNLYYGRMLVQEYDALDQAAANMPQNEYNKYNYETMRPILLEAVKYLEKAYQLDSEQTDALRYLKNIYYVLNDGENLLRVENLLGQ</sequence>
<reference evidence="3" key="1">
    <citation type="submission" date="2018-02" db="EMBL/GenBank/DDBJ databases">
        <authorList>
            <person name="Clavel T."/>
            <person name="Strowig T."/>
        </authorList>
    </citation>
    <scope>NUCLEOTIDE SEQUENCE [LARGE SCALE GENOMIC DNA]</scope>
    <source>
        <strain evidence="3">DSM 103720</strain>
    </source>
</reference>
<feature type="repeat" description="TPR" evidence="1">
    <location>
        <begin position="243"/>
        <end position="276"/>
    </location>
</feature>
<dbReference type="Pfam" id="PF13181">
    <property type="entry name" value="TPR_8"/>
    <property type="match status" value="1"/>
</dbReference>